<dbReference type="Pfam" id="PF06133">
    <property type="entry name" value="Com_YlbF"/>
    <property type="match status" value="1"/>
</dbReference>
<organism evidence="2 3">
    <name type="scientific">Tepidibacillus decaturensis</name>
    <dbReference type="NCBI Taxonomy" id="1413211"/>
    <lineage>
        <taxon>Bacteria</taxon>
        <taxon>Bacillati</taxon>
        <taxon>Bacillota</taxon>
        <taxon>Bacilli</taxon>
        <taxon>Bacillales</taxon>
        <taxon>Bacillaceae</taxon>
        <taxon>Tepidibacillus</taxon>
    </lineage>
</organism>
<dbReference type="InterPro" id="IPR016783">
    <property type="entry name" value="Biofilm_formation_YmcA"/>
</dbReference>
<dbReference type="OrthoDB" id="2167788at2"/>
<sequence length="137" mass="16528">MSQMDREQILEKVKELANSICEQEEIQIYQKAERQIKHHRRIQELIVLIKKKQQELVNAKHLKKTNYIKQLENELDLLNNELHSIPLVSQYQQNQREINRYLQSIIKLLKEQISDQLLFDEDDLPNPELDQVFQLKL</sequence>
<dbReference type="Gene3D" id="1.20.1500.10">
    <property type="entry name" value="YheA/YmcA-like"/>
    <property type="match status" value="1"/>
</dbReference>
<dbReference type="PANTHER" id="PTHR38448">
    <property type="entry name" value="REGULATORY PROTEIN YLBF-RELATED"/>
    <property type="match status" value="1"/>
</dbReference>
<proteinExistence type="predicted"/>
<protein>
    <submittedName>
        <fullName evidence="2">Uncharacterized protein</fullName>
    </submittedName>
</protein>
<evidence type="ECO:0000313" key="2">
    <source>
        <dbReference type="EMBL" id="KXG43470.1"/>
    </source>
</evidence>
<dbReference type="InterPro" id="IPR023378">
    <property type="entry name" value="YheA/YmcA-like_dom_sf"/>
</dbReference>
<dbReference type="STRING" id="1413211.U473_05170"/>
<dbReference type="InterPro" id="IPR052767">
    <property type="entry name" value="Bact_com_dev_regulator"/>
</dbReference>
<comment type="caution">
    <text evidence="2">The sequence shown here is derived from an EMBL/GenBank/DDBJ whole genome shotgun (WGS) entry which is preliminary data.</text>
</comment>
<feature type="coiled-coil region" evidence="1">
    <location>
        <begin position="42"/>
        <end position="81"/>
    </location>
</feature>
<dbReference type="PIRSF" id="PIRSF021287">
    <property type="entry name" value="Biofilm_formation_YmcA"/>
    <property type="match status" value="1"/>
</dbReference>
<gene>
    <name evidence="2" type="ORF">U473_05170</name>
</gene>
<dbReference type="InterPro" id="IPR010368">
    <property type="entry name" value="Com_YlbF"/>
</dbReference>
<accession>A0A135L3D8</accession>
<keyword evidence="1" id="KW-0175">Coiled coil</keyword>
<evidence type="ECO:0000313" key="3">
    <source>
        <dbReference type="Proteomes" id="UP000070352"/>
    </source>
</evidence>
<dbReference type="Proteomes" id="UP000070352">
    <property type="component" value="Unassembled WGS sequence"/>
</dbReference>
<evidence type="ECO:0000256" key="1">
    <source>
        <dbReference type="SAM" id="Coils"/>
    </source>
</evidence>
<reference evidence="2 3" key="1">
    <citation type="submission" date="2016-02" db="EMBL/GenBank/DDBJ databases">
        <title>Draft Genome for Tepidibacillus decaturensis nov. sp. Strain Z9, an Anaerobic, Moderately Thermophilic and Heterotrophic Bacterium from Deep Subsurface of the Illinois Basin, USA.</title>
        <authorList>
            <person name="Dong Y."/>
            <person name="Chang J.Y."/>
            <person name="Sanford R."/>
            <person name="Fouke B.W."/>
        </authorList>
    </citation>
    <scope>NUCLEOTIDE SEQUENCE [LARGE SCALE GENOMIC DNA]</scope>
    <source>
        <strain evidence="2 3">Z9</strain>
    </source>
</reference>
<keyword evidence="3" id="KW-1185">Reference proteome</keyword>
<name>A0A135L3D8_9BACI</name>
<dbReference type="RefSeq" id="WP_068724015.1">
    <property type="nucleotide sequence ID" value="NZ_LSKU01000001.1"/>
</dbReference>
<dbReference type="EMBL" id="LSKU01000001">
    <property type="protein sequence ID" value="KXG43470.1"/>
    <property type="molecule type" value="Genomic_DNA"/>
</dbReference>
<dbReference type="PANTHER" id="PTHR38448:SF1">
    <property type="entry name" value="YLBF FAMILY REGULATOR"/>
    <property type="match status" value="1"/>
</dbReference>
<dbReference type="SUPFAM" id="SSF158622">
    <property type="entry name" value="YheA/YmcA-like"/>
    <property type="match status" value="1"/>
</dbReference>
<dbReference type="AlphaFoldDB" id="A0A135L3D8"/>